<gene>
    <name evidence="1" type="ORF">GCM10022236_42510</name>
</gene>
<comment type="caution">
    <text evidence="1">The sequence shown here is derived from an EMBL/GenBank/DDBJ whole genome shotgun (WGS) entry which is preliminary data.</text>
</comment>
<proteinExistence type="predicted"/>
<reference evidence="2" key="1">
    <citation type="journal article" date="2019" name="Int. J. Syst. Evol. Microbiol.">
        <title>The Global Catalogue of Microorganisms (GCM) 10K type strain sequencing project: providing services to taxonomists for standard genome sequencing and annotation.</title>
        <authorList>
            <consortium name="The Broad Institute Genomics Platform"/>
            <consortium name="The Broad Institute Genome Sequencing Center for Infectious Disease"/>
            <person name="Wu L."/>
            <person name="Ma J."/>
        </authorList>
    </citation>
    <scope>NUCLEOTIDE SEQUENCE [LARGE SCALE GENOMIC DNA]</scope>
    <source>
        <strain evidence="2">JCM 16929</strain>
    </source>
</reference>
<accession>A0ABP7ALZ8</accession>
<keyword evidence="2" id="KW-1185">Reference proteome</keyword>
<evidence type="ECO:0000313" key="2">
    <source>
        <dbReference type="Proteomes" id="UP001501490"/>
    </source>
</evidence>
<sequence>MSLLERIRTRLVPDVEVEAEEAFRSLWKESVRAGSTRHAFHREVLNDLDALIARTDSTPVDTLVTVNDILVRWDELPRLHPRVARRLTKDWMRTYVVAEVGRVAAVADSTGILTVCREGSSSTRRERQLTMQHRASGLRALFIWTDGAEIGRVFSKSYSVPSIDPDRYWAGEGLEAVHEWEGLGITTRLYTEAAKLRPELRWGITALTDQSAALRRKLHSVDPWRFAAARDLERHPGFACRWCVEHHWAALERTAFRWHPTVDRA</sequence>
<organism evidence="1 2">
    <name type="scientific">Microlunatus ginsengisoli</name>
    <dbReference type="NCBI Taxonomy" id="363863"/>
    <lineage>
        <taxon>Bacteria</taxon>
        <taxon>Bacillati</taxon>
        <taxon>Actinomycetota</taxon>
        <taxon>Actinomycetes</taxon>
        <taxon>Propionibacteriales</taxon>
        <taxon>Propionibacteriaceae</taxon>
        <taxon>Microlunatus</taxon>
    </lineage>
</organism>
<evidence type="ECO:0008006" key="3">
    <source>
        <dbReference type="Google" id="ProtNLM"/>
    </source>
</evidence>
<protein>
    <recommendedName>
        <fullName evidence="3">GNAT family N-acetyltransferase</fullName>
    </recommendedName>
</protein>
<dbReference type="EMBL" id="BAABAB010000036">
    <property type="protein sequence ID" value="GAA3635378.1"/>
    <property type="molecule type" value="Genomic_DNA"/>
</dbReference>
<name>A0ABP7ALZ8_9ACTN</name>
<evidence type="ECO:0000313" key="1">
    <source>
        <dbReference type="EMBL" id="GAA3635378.1"/>
    </source>
</evidence>
<dbReference type="Proteomes" id="UP001501490">
    <property type="component" value="Unassembled WGS sequence"/>
</dbReference>